<dbReference type="AlphaFoldDB" id="A0A7S4A9Q3"/>
<evidence type="ECO:0000256" key="3">
    <source>
        <dbReference type="SAM" id="SignalP"/>
    </source>
</evidence>
<feature type="transmembrane region" description="Helical" evidence="2">
    <location>
        <begin position="342"/>
        <end position="361"/>
    </location>
</feature>
<keyword evidence="3" id="KW-0732">Signal</keyword>
<proteinExistence type="predicted"/>
<evidence type="ECO:0000256" key="1">
    <source>
        <dbReference type="SAM" id="MobiDB-lite"/>
    </source>
</evidence>
<feature type="compositionally biased region" description="Basic and acidic residues" evidence="1">
    <location>
        <begin position="498"/>
        <end position="510"/>
    </location>
</feature>
<accession>A0A7S4A9Q3</accession>
<sequence>MLSRKDFLFHLVTTAITLVVTNVSSVDANWVPWSSSEERVEGVSLNILESFWMDAVDVLTDLDSYDKLWIKPHSCVWSECAVDDADDNYMGDNRDGDEQWYQYRTQSFCANAAYSLYGQKKEDEYFPSFFGCTRRHYINSFFTYGGADNLLKSVGESPVVYSYDGADYDSNDNGNNDDGSSISENAVCVEIEYDIGGDDEENEDEENDDNSNSGSNSNDNNDGYSGTLGCGTNGEYVIAAFQSASCDGNYFAGIVDELEEYNEQHRAIGCHSIYEKGNEVSVENVMMLLSNSWSCDLRLYPNGCPDPFGEKKNYDFAIRTVARGGNPQLAYRNMMLKLPIRIISWILFAVTLLIFLLAYIVENETRAIESKGGKNIVGYLRCIGEDIVTGWGYLCTWAALKWSPLATRWAQKWKKDRQYSTEDKLAKKVADDAYVSTDDSDSYVQCHDDVESKTGDNSGVAPQQNVKNGAGRRTRYSGGVALRRSVTAKEIGPEDETSADRAPQKDEDVSKTLTWS</sequence>
<feature type="compositionally biased region" description="Polar residues" evidence="1">
    <location>
        <begin position="455"/>
        <end position="467"/>
    </location>
</feature>
<protein>
    <submittedName>
        <fullName evidence="4">Uncharacterized protein</fullName>
    </submittedName>
</protein>
<feature type="chain" id="PRO_5030592957" evidence="3">
    <location>
        <begin position="29"/>
        <end position="516"/>
    </location>
</feature>
<feature type="signal peptide" evidence="3">
    <location>
        <begin position="1"/>
        <end position="28"/>
    </location>
</feature>
<evidence type="ECO:0000256" key="2">
    <source>
        <dbReference type="SAM" id="Phobius"/>
    </source>
</evidence>
<keyword evidence="2" id="KW-0472">Membrane</keyword>
<feature type="compositionally biased region" description="Acidic residues" evidence="1">
    <location>
        <begin position="196"/>
        <end position="209"/>
    </location>
</feature>
<reference evidence="4" key="1">
    <citation type="submission" date="2021-01" db="EMBL/GenBank/DDBJ databases">
        <authorList>
            <person name="Corre E."/>
            <person name="Pelletier E."/>
            <person name="Niang G."/>
            <person name="Scheremetjew M."/>
            <person name="Finn R."/>
            <person name="Kale V."/>
            <person name="Holt S."/>
            <person name="Cochrane G."/>
            <person name="Meng A."/>
            <person name="Brown T."/>
            <person name="Cohen L."/>
        </authorList>
    </citation>
    <scope>NUCLEOTIDE SEQUENCE</scope>
    <source>
        <strain evidence="4">10249 10 AB</strain>
    </source>
</reference>
<feature type="compositionally biased region" description="Low complexity" evidence="1">
    <location>
        <begin position="210"/>
        <end position="222"/>
    </location>
</feature>
<evidence type="ECO:0000313" key="4">
    <source>
        <dbReference type="EMBL" id="CAE0708314.1"/>
    </source>
</evidence>
<organism evidence="4">
    <name type="scientific">Pseudo-nitzschia australis</name>
    <dbReference type="NCBI Taxonomy" id="44445"/>
    <lineage>
        <taxon>Eukaryota</taxon>
        <taxon>Sar</taxon>
        <taxon>Stramenopiles</taxon>
        <taxon>Ochrophyta</taxon>
        <taxon>Bacillariophyta</taxon>
        <taxon>Bacillariophyceae</taxon>
        <taxon>Bacillariophycidae</taxon>
        <taxon>Bacillariales</taxon>
        <taxon>Bacillariaceae</taxon>
        <taxon>Pseudo-nitzschia</taxon>
    </lineage>
</organism>
<feature type="region of interest" description="Disordered" evidence="1">
    <location>
        <begin position="196"/>
        <end position="222"/>
    </location>
</feature>
<gene>
    <name evidence="4" type="ORF">PAUS00366_LOCUS1034</name>
</gene>
<feature type="region of interest" description="Disordered" evidence="1">
    <location>
        <begin position="448"/>
        <end position="516"/>
    </location>
</feature>
<dbReference type="EMBL" id="HBIX01001370">
    <property type="protein sequence ID" value="CAE0708314.1"/>
    <property type="molecule type" value="Transcribed_RNA"/>
</dbReference>
<keyword evidence="2" id="KW-1133">Transmembrane helix</keyword>
<keyword evidence="2" id="KW-0812">Transmembrane</keyword>
<name>A0A7S4A9Q3_9STRA</name>